<feature type="compositionally biased region" description="Low complexity" evidence="3">
    <location>
        <begin position="670"/>
        <end position="680"/>
    </location>
</feature>
<gene>
    <name evidence="6 7" type="primary">LOC101860249</name>
</gene>
<dbReference type="InterPro" id="IPR011009">
    <property type="entry name" value="Kinase-like_dom_sf"/>
</dbReference>
<dbReference type="Pfam" id="PF00069">
    <property type="entry name" value="Pkinase"/>
    <property type="match status" value="1"/>
</dbReference>
<dbReference type="PROSITE" id="PS00108">
    <property type="entry name" value="PROTEIN_KINASE_ST"/>
    <property type="match status" value="1"/>
</dbReference>
<evidence type="ECO:0000313" key="6">
    <source>
        <dbReference type="RefSeq" id="XP_005098409.1"/>
    </source>
</evidence>
<protein>
    <submittedName>
        <fullName evidence="6 7">Serine/threonine-protein kinase pkn6</fullName>
    </submittedName>
</protein>
<dbReference type="SMART" id="SM00220">
    <property type="entry name" value="S_TKc"/>
    <property type="match status" value="1"/>
</dbReference>
<keyword evidence="2" id="KW-0067">ATP-binding</keyword>
<name>A0ABM0JPD5_APLCA</name>
<sequence length="738" mass="81339">MTTIRFSSHVQECGPTEDLHCWARREVVEDNLGFEPTQGIHEVHRGCPDIDAFLCAVPVLCQQPETFGLVWDKSLSPSEGRYEPGEHYCRTREESRESAHGLITFHRDGETGVKFAIKTLWSTEVFNPEEVRIGLLSKHPNICCVYGIVVRCRQVHLLLEHAGVPVMNERNWLATCSERKLLAAQQCFQALEFLAANNLVHCDVKPDNLTVVREGEQFMMKLVDFGSCQQKGTFLPQHTHTTVEYWSPEVWKAVDQKSQVLCDPAMDVYAMALTLYFFETSHHLTQRIQDLKGVMLTMPGMVKMIALPDSLPADLRVMMSSCLEESPSERLTAEKACKRLQDASIPACFLQAASKPENYQDSFQLLVQKLSQRSPSVGKPSFLASVEKLKESFASALSPLSPGTHVPQPVLSVTSMVQTVPDVHPQTNRGKAAGAAGYKHFRRNGRPVPKVKSSFKPPLKTKGLKQTSKATVCKPKDSELLVSLNKAPSAVEPMCNDVIESEYPISNYLKNLAMKVHVMQNPEPACSSNPPEAGSKNCLKPLEDQRIAVSTDSPARAPLSSAVASSGDPVWPLSGSSGVKVHSSSRSVFSAKQKANVSSRSENEQRELAMEMADDDMGFVIEVLDDKAITGEEDDIADWLYQNLPDTEKCDSNTNTNRCLQQQSLNANESSVSSSRGSGRTYVGLSDQASDHSTLTQGMQIVNSSAVVRDVQEQTVDKHSQGMPSDSSAAQLPDFSQI</sequence>
<dbReference type="RefSeq" id="XP_005098409.1">
    <property type="nucleotide sequence ID" value="XM_005098352.3"/>
</dbReference>
<accession>A0ABM0JPD5</accession>
<feature type="region of interest" description="Disordered" evidence="3">
    <location>
        <begin position="664"/>
        <end position="686"/>
    </location>
</feature>
<keyword evidence="6 7" id="KW-0808">Transferase</keyword>
<keyword evidence="6 7" id="KW-0418">Kinase</keyword>
<evidence type="ECO:0000313" key="7">
    <source>
        <dbReference type="RefSeq" id="XP_005098410.1"/>
    </source>
</evidence>
<dbReference type="RefSeq" id="XP_005098410.1">
    <property type="nucleotide sequence ID" value="XM_005098353.3"/>
</dbReference>
<evidence type="ECO:0000313" key="5">
    <source>
        <dbReference type="Proteomes" id="UP000694888"/>
    </source>
</evidence>
<dbReference type="InterPro" id="IPR000719">
    <property type="entry name" value="Prot_kinase_dom"/>
</dbReference>
<feature type="domain" description="Protein kinase" evidence="4">
    <location>
        <begin position="89"/>
        <end position="345"/>
    </location>
</feature>
<keyword evidence="1" id="KW-0547">Nucleotide-binding</keyword>
<dbReference type="GeneID" id="101860249"/>
<dbReference type="PANTHER" id="PTHR24346">
    <property type="entry name" value="MAP/MICROTUBULE AFFINITY-REGULATING KINASE"/>
    <property type="match status" value="1"/>
</dbReference>
<keyword evidence="5" id="KW-1185">Reference proteome</keyword>
<feature type="compositionally biased region" description="Polar residues" evidence="3">
    <location>
        <begin position="722"/>
        <end position="738"/>
    </location>
</feature>
<dbReference type="GO" id="GO:0016301">
    <property type="term" value="F:kinase activity"/>
    <property type="evidence" value="ECO:0007669"/>
    <property type="project" value="UniProtKB-KW"/>
</dbReference>
<dbReference type="PANTHER" id="PTHR24346:SF30">
    <property type="entry name" value="MATERNAL EMBRYONIC LEUCINE ZIPPER KINASE"/>
    <property type="match status" value="1"/>
</dbReference>
<dbReference type="InterPro" id="IPR008271">
    <property type="entry name" value="Ser/Thr_kinase_AS"/>
</dbReference>
<dbReference type="Proteomes" id="UP000694888">
    <property type="component" value="Unplaced"/>
</dbReference>
<feature type="region of interest" description="Disordered" evidence="3">
    <location>
        <begin position="712"/>
        <end position="738"/>
    </location>
</feature>
<organism evidence="5 6">
    <name type="scientific">Aplysia californica</name>
    <name type="common">California sea hare</name>
    <dbReference type="NCBI Taxonomy" id="6500"/>
    <lineage>
        <taxon>Eukaryota</taxon>
        <taxon>Metazoa</taxon>
        <taxon>Spiralia</taxon>
        <taxon>Lophotrochozoa</taxon>
        <taxon>Mollusca</taxon>
        <taxon>Gastropoda</taxon>
        <taxon>Heterobranchia</taxon>
        <taxon>Euthyneura</taxon>
        <taxon>Tectipleura</taxon>
        <taxon>Aplysiida</taxon>
        <taxon>Aplysioidea</taxon>
        <taxon>Aplysiidae</taxon>
        <taxon>Aplysia</taxon>
    </lineage>
</organism>
<dbReference type="Gene3D" id="3.30.200.20">
    <property type="entry name" value="Phosphorylase Kinase, domain 1"/>
    <property type="match status" value="1"/>
</dbReference>
<evidence type="ECO:0000256" key="1">
    <source>
        <dbReference type="ARBA" id="ARBA00022741"/>
    </source>
</evidence>
<evidence type="ECO:0000259" key="4">
    <source>
        <dbReference type="PROSITE" id="PS50011"/>
    </source>
</evidence>
<proteinExistence type="predicted"/>
<feature type="compositionally biased region" description="Low complexity" evidence="3">
    <location>
        <begin position="447"/>
        <end position="460"/>
    </location>
</feature>
<dbReference type="Gene3D" id="1.10.510.10">
    <property type="entry name" value="Transferase(Phosphotransferase) domain 1"/>
    <property type="match status" value="1"/>
</dbReference>
<evidence type="ECO:0000256" key="3">
    <source>
        <dbReference type="SAM" id="MobiDB-lite"/>
    </source>
</evidence>
<evidence type="ECO:0000256" key="2">
    <source>
        <dbReference type="ARBA" id="ARBA00022840"/>
    </source>
</evidence>
<feature type="region of interest" description="Disordered" evidence="3">
    <location>
        <begin position="441"/>
        <end position="463"/>
    </location>
</feature>
<reference evidence="6 7" key="1">
    <citation type="submission" date="2025-05" db="UniProtKB">
        <authorList>
            <consortium name="RefSeq"/>
        </authorList>
    </citation>
    <scope>IDENTIFICATION</scope>
</reference>
<dbReference type="SUPFAM" id="SSF56112">
    <property type="entry name" value="Protein kinase-like (PK-like)"/>
    <property type="match status" value="1"/>
</dbReference>
<dbReference type="PROSITE" id="PS50011">
    <property type="entry name" value="PROTEIN_KINASE_DOM"/>
    <property type="match status" value="1"/>
</dbReference>